<dbReference type="InterPro" id="IPR036291">
    <property type="entry name" value="NAD(P)-bd_dom_sf"/>
</dbReference>
<dbReference type="FunFam" id="3.40.50.720:FF:000157">
    <property type="entry name" value="Quinoid dihydropteridine reductase"/>
    <property type="match status" value="1"/>
</dbReference>
<reference evidence="9" key="1">
    <citation type="submission" date="2020-05" db="EMBL/GenBank/DDBJ databases">
        <title>Phylogenomic resolution of chytrid fungi.</title>
        <authorList>
            <person name="Stajich J.E."/>
            <person name="Amses K."/>
            <person name="Simmons R."/>
            <person name="Seto K."/>
            <person name="Myers J."/>
            <person name="Bonds A."/>
            <person name="Quandt C.A."/>
            <person name="Barry K."/>
            <person name="Liu P."/>
            <person name="Grigoriev I."/>
            <person name="Longcore J.E."/>
            <person name="James T.Y."/>
        </authorList>
    </citation>
    <scope>NUCLEOTIDE SEQUENCE</scope>
    <source>
        <strain evidence="9">PLAUS21</strain>
    </source>
</reference>
<comment type="subunit">
    <text evidence="2">Homodimer.</text>
</comment>
<dbReference type="CDD" id="cd05334">
    <property type="entry name" value="DHPR_SDR_c_like"/>
    <property type="match status" value="1"/>
</dbReference>
<dbReference type="InterPro" id="IPR002347">
    <property type="entry name" value="SDR_fam"/>
</dbReference>
<accession>A0AAD5Y9N3</accession>
<dbReference type="EMBL" id="JADGKB010000016">
    <property type="protein sequence ID" value="KAJ3259645.1"/>
    <property type="molecule type" value="Genomic_DNA"/>
</dbReference>
<evidence type="ECO:0000256" key="5">
    <source>
        <dbReference type="ARBA" id="ARBA00023007"/>
    </source>
</evidence>
<dbReference type="EC" id="1.5.1.34" evidence="6"/>
<dbReference type="GO" id="GO:0006559">
    <property type="term" value="P:L-phenylalanine catabolic process"/>
    <property type="evidence" value="ECO:0007669"/>
    <property type="project" value="TreeGrafter"/>
</dbReference>
<comment type="similarity">
    <text evidence="1">Belongs to the short-chain dehydrogenases/reductases (SDR) family.</text>
</comment>
<evidence type="ECO:0000256" key="3">
    <source>
        <dbReference type="ARBA" id="ARBA00022857"/>
    </source>
</evidence>
<comment type="caution">
    <text evidence="9">The sequence shown here is derived from an EMBL/GenBank/DDBJ whole genome shotgun (WGS) entry which is preliminary data.</text>
</comment>
<evidence type="ECO:0000256" key="8">
    <source>
        <dbReference type="ARBA" id="ARBA00041348"/>
    </source>
</evidence>
<keyword evidence="4" id="KW-0560">Oxidoreductase</keyword>
<evidence type="ECO:0000256" key="6">
    <source>
        <dbReference type="ARBA" id="ARBA00039153"/>
    </source>
</evidence>
<dbReference type="Proteomes" id="UP001210925">
    <property type="component" value="Unassembled WGS sequence"/>
</dbReference>
<keyword evidence="10" id="KW-1185">Reference proteome</keyword>
<evidence type="ECO:0000256" key="2">
    <source>
        <dbReference type="ARBA" id="ARBA00011738"/>
    </source>
</evidence>
<gene>
    <name evidence="9" type="ORF">HK103_001906</name>
</gene>
<dbReference type="PANTHER" id="PTHR15104">
    <property type="entry name" value="DIHYDROPTERIDINE REDUCTASE"/>
    <property type="match status" value="1"/>
</dbReference>
<dbReference type="PROSITE" id="PS00061">
    <property type="entry name" value="ADH_SHORT"/>
    <property type="match status" value="1"/>
</dbReference>
<protein>
    <recommendedName>
        <fullName evidence="7">Dihydropteridine reductase</fullName>
        <ecNumber evidence="6">1.5.1.34</ecNumber>
    </recommendedName>
    <alternativeName>
        <fullName evidence="8">Quinoid dihydropteridine reductase</fullName>
    </alternativeName>
</protein>
<dbReference type="GO" id="GO:0006729">
    <property type="term" value="P:tetrahydrobiopterin biosynthetic process"/>
    <property type="evidence" value="ECO:0007669"/>
    <property type="project" value="UniProtKB-KW"/>
</dbReference>
<evidence type="ECO:0000256" key="1">
    <source>
        <dbReference type="ARBA" id="ARBA00006484"/>
    </source>
</evidence>
<name>A0AAD5Y9N3_9FUNG</name>
<dbReference type="InterPro" id="IPR020904">
    <property type="entry name" value="Sc_DH/Rdtase_CS"/>
</dbReference>
<evidence type="ECO:0000313" key="9">
    <source>
        <dbReference type="EMBL" id="KAJ3259645.1"/>
    </source>
</evidence>
<dbReference type="Pfam" id="PF00106">
    <property type="entry name" value="adh_short"/>
    <property type="match status" value="1"/>
</dbReference>
<dbReference type="AlphaFoldDB" id="A0AAD5Y9N3"/>
<dbReference type="GO" id="GO:0070402">
    <property type="term" value="F:NADPH binding"/>
    <property type="evidence" value="ECO:0007669"/>
    <property type="project" value="TreeGrafter"/>
</dbReference>
<evidence type="ECO:0000313" key="10">
    <source>
        <dbReference type="Proteomes" id="UP001210925"/>
    </source>
</evidence>
<sequence length="239" mass="24904">MANATKHVLVYGGSGALGRIIVEAFQAKAWKTTAVDFASNDQANNNITLERGMSGTKQIGTLVNNKLTEILNGEKIDTIINVAGGWAGGNLLDENVYDNVELMMNQSVSSSIITAKLAALHLKQGGLLVLTGAAAATHGTPSMIAYGMAKAAVHHLVKSAAGPDSGLPAGAHVAGILPVTLDTPNNRKYMGGGDTSTWTPMPEIANQLVHWAEGTKAVGSGKLYKIVTEKNVTSYVPVE</sequence>
<proteinExistence type="inferred from homology"/>
<dbReference type="GO" id="GO:0070404">
    <property type="term" value="F:NADH binding"/>
    <property type="evidence" value="ECO:0007669"/>
    <property type="project" value="TreeGrafter"/>
</dbReference>
<dbReference type="PRINTS" id="PR00081">
    <property type="entry name" value="GDHRDH"/>
</dbReference>
<dbReference type="PANTHER" id="PTHR15104:SF0">
    <property type="entry name" value="DIHYDROPTERIDINE REDUCTASE"/>
    <property type="match status" value="1"/>
</dbReference>
<dbReference type="GO" id="GO:0005737">
    <property type="term" value="C:cytoplasm"/>
    <property type="evidence" value="ECO:0007669"/>
    <property type="project" value="TreeGrafter"/>
</dbReference>
<dbReference type="Gene3D" id="3.40.50.720">
    <property type="entry name" value="NAD(P)-binding Rossmann-like Domain"/>
    <property type="match status" value="1"/>
</dbReference>
<evidence type="ECO:0000256" key="7">
    <source>
        <dbReference type="ARBA" id="ARBA00039520"/>
    </source>
</evidence>
<dbReference type="GO" id="GO:0004155">
    <property type="term" value="F:6,7-dihydropteridine reductase activity"/>
    <property type="evidence" value="ECO:0007669"/>
    <property type="project" value="UniProtKB-EC"/>
</dbReference>
<keyword evidence="5" id="KW-0783">Tetrahydrobiopterin biosynthesis</keyword>
<organism evidence="9 10">
    <name type="scientific">Boothiomyces macroporosus</name>
    <dbReference type="NCBI Taxonomy" id="261099"/>
    <lineage>
        <taxon>Eukaryota</taxon>
        <taxon>Fungi</taxon>
        <taxon>Fungi incertae sedis</taxon>
        <taxon>Chytridiomycota</taxon>
        <taxon>Chytridiomycota incertae sedis</taxon>
        <taxon>Chytridiomycetes</taxon>
        <taxon>Rhizophydiales</taxon>
        <taxon>Terramycetaceae</taxon>
        <taxon>Boothiomyces</taxon>
    </lineage>
</organism>
<evidence type="ECO:0000256" key="4">
    <source>
        <dbReference type="ARBA" id="ARBA00023002"/>
    </source>
</evidence>
<keyword evidence="3" id="KW-0521">NADP</keyword>
<dbReference type="SUPFAM" id="SSF51735">
    <property type="entry name" value="NAD(P)-binding Rossmann-fold domains"/>
    <property type="match status" value="1"/>
</dbReference>